<keyword evidence="1" id="KW-1133">Transmembrane helix</keyword>
<reference evidence="2 3" key="1">
    <citation type="submission" date="2021-07" db="EMBL/GenBank/DDBJ databases">
        <title>The Aristolochia fimbriata genome: insights into angiosperm evolution, floral development and chemical biosynthesis.</title>
        <authorList>
            <person name="Jiao Y."/>
        </authorList>
    </citation>
    <scope>NUCLEOTIDE SEQUENCE [LARGE SCALE GENOMIC DNA]</scope>
    <source>
        <strain evidence="2">IBCAS-2021</strain>
        <tissue evidence="2">Leaf</tissue>
    </source>
</reference>
<name>A0AAV7E5W4_ARIFI</name>
<dbReference type="AlphaFoldDB" id="A0AAV7E5W4"/>
<keyword evidence="1" id="KW-0812">Transmembrane</keyword>
<protein>
    <submittedName>
        <fullName evidence="2">Uncharacterized protein</fullName>
    </submittedName>
</protein>
<evidence type="ECO:0000256" key="1">
    <source>
        <dbReference type="SAM" id="Phobius"/>
    </source>
</evidence>
<dbReference type="Proteomes" id="UP000825729">
    <property type="component" value="Unassembled WGS sequence"/>
</dbReference>
<evidence type="ECO:0000313" key="3">
    <source>
        <dbReference type="Proteomes" id="UP000825729"/>
    </source>
</evidence>
<keyword evidence="1" id="KW-0472">Membrane</keyword>
<comment type="caution">
    <text evidence="2">The sequence shown here is derived from an EMBL/GenBank/DDBJ whole genome shotgun (WGS) entry which is preliminary data.</text>
</comment>
<organism evidence="2 3">
    <name type="scientific">Aristolochia fimbriata</name>
    <name type="common">White veined hardy Dutchman's pipe vine</name>
    <dbReference type="NCBI Taxonomy" id="158543"/>
    <lineage>
        <taxon>Eukaryota</taxon>
        <taxon>Viridiplantae</taxon>
        <taxon>Streptophyta</taxon>
        <taxon>Embryophyta</taxon>
        <taxon>Tracheophyta</taxon>
        <taxon>Spermatophyta</taxon>
        <taxon>Magnoliopsida</taxon>
        <taxon>Magnoliidae</taxon>
        <taxon>Piperales</taxon>
        <taxon>Aristolochiaceae</taxon>
        <taxon>Aristolochia</taxon>
    </lineage>
</organism>
<proteinExistence type="predicted"/>
<keyword evidence="3" id="KW-1185">Reference proteome</keyword>
<gene>
    <name evidence="2" type="ORF">H6P81_014870</name>
</gene>
<dbReference type="EMBL" id="JAINDJ010000006">
    <property type="protein sequence ID" value="KAG9443530.1"/>
    <property type="molecule type" value="Genomic_DNA"/>
</dbReference>
<accession>A0AAV7E5W4</accession>
<evidence type="ECO:0000313" key="2">
    <source>
        <dbReference type="EMBL" id="KAG9443530.1"/>
    </source>
</evidence>
<sequence>MGREIREAVAEGMGSFQNILLMGFHGAKQIAGEHLYSGQEQDGNFVVQKWHQFLLLLHNAAVFLAEKLEHVLPHGARSETLHHWLVAVFLVLFAAGILLIAVPVLLCFLKCFLLCFINLVRGVVVAVVSVLASICGCFADVVRELGMLIYSLVKGVVLCFKRCFPRLFSRGGRMMRAPGRPGQWISRPGFESNPADYFRTLHAKV</sequence>
<feature type="transmembrane region" description="Helical" evidence="1">
    <location>
        <begin position="119"/>
        <end position="141"/>
    </location>
</feature>
<feature type="transmembrane region" description="Helical" evidence="1">
    <location>
        <begin position="84"/>
        <end position="107"/>
    </location>
</feature>